<organism evidence="5">
    <name type="scientific">virus sp. ctyMK1</name>
    <dbReference type="NCBI Taxonomy" id="2828002"/>
    <lineage>
        <taxon>Viruses</taxon>
    </lineage>
</organism>
<dbReference type="SUPFAM" id="SSF51306">
    <property type="entry name" value="LexA/Signal peptidase"/>
    <property type="match status" value="1"/>
</dbReference>
<feature type="domain" description="HTH cro/C1-type" evidence="4">
    <location>
        <begin position="7"/>
        <end position="61"/>
    </location>
</feature>
<evidence type="ECO:0000256" key="2">
    <source>
        <dbReference type="ARBA" id="ARBA00023125"/>
    </source>
</evidence>
<evidence type="ECO:0000256" key="3">
    <source>
        <dbReference type="ARBA" id="ARBA00023163"/>
    </source>
</evidence>
<keyword evidence="1" id="KW-0805">Transcription regulation</keyword>
<name>A0A8S5REF3_9VIRU</name>
<accession>A0A8S5REF3</accession>
<sequence>MGIGKRIKEARNNLGLTQEELAKMLGITKGAIANYENETSHPKEPIMYKLFKVLKVDANYLFQDVVNVPKKTNNVTLSEFNIIKKYRKLDDFGKETVNISIDRELQRTVQLKGIKLENNSFVYEENTIYLPEIYSRFSAGGGQYDTDSGYEMIQVPFSTEAAQANYVITVSGHSMEPEYFNGERVFIKSMPDIEIGEIGAWQINNELFIKQKGINELISLNTNYDNIQINEYDNVSCLGKVIGKL</sequence>
<evidence type="ECO:0000313" key="5">
    <source>
        <dbReference type="EMBL" id="DAE29743.1"/>
    </source>
</evidence>
<dbReference type="InterPro" id="IPR001387">
    <property type="entry name" value="Cro/C1-type_HTH"/>
</dbReference>
<protein>
    <submittedName>
        <fullName evidence="5">Repressor protein CI</fullName>
    </submittedName>
</protein>
<dbReference type="PROSITE" id="PS50943">
    <property type="entry name" value="HTH_CROC1"/>
    <property type="match status" value="1"/>
</dbReference>
<proteinExistence type="predicted"/>
<dbReference type="PANTHER" id="PTHR40661:SF1">
    <property type="entry name" value="HTH CRO_C1-TYPE DOMAIN-CONTAINING PROTEIN"/>
    <property type="match status" value="1"/>
</dbReference>
<dbReference type="Gene3D" id="1.10.260.40">
    <property type="entry name" value="lambda repressor-like DNA-binding domains"/>
    <property type="match status" value="1"/>
</dbReference>
<evidence type="ECO:0000259" key="4">
    <source>
        <dbReference type="PROSITE" id="PS50943"/>
    </source>
</evidence>
<dbReference type="EMBL" id="BK059098">
    <property type="protein sequence ID" value="DAE29743.1"/>
    <property type="molecule type" value="Genomic_DNA"/>
</dbReference>
<dbReference type="PANTHER" id="PTHR40661">
    <property type="match status" value="1"/>
</dbReference>
<dbReference type="InterPro" id="IPR036286">
    <property type="entry name" value="LexA/Signal_pep-like_sf"/>
</dbReference>
<dbReference type="Pfam" id="PF12844">
    <property type="entry name" value="HTH_19"/>
    <property type="match status" value="1"/>
</dbReference>
<dbReference type="CDD" id="cd06529">
    <property type="entry name" value="S24_LexA-like"/>
    <property type="match status" value="1"/>
</dbReference>
<dbReference type="CDD" id="cd00093">
    <property type="entry name" value="HTH_XRE"/>
    <property type="match status" value="1"/>
</dbReference>
<dbReference type="InterPro" id="IPR015927">
    <property type="entry name" value="Peptidase_S24_S26A/B/C"/>
</dbReference>
<keyword evidence="2" id="KW-0238">DNA-binding</keyword>
<dbReference type="SUPFAM" id="SSF47413">
    <property type="entry name" value="lambda repressor-like DNA-binding domains"/>
    <property type="match status" value="1"/>
</dbReference>
<evidence type="ECO:0000256" key="1">
    <source>
        <dbReference type="ARBA" id="ARBA00023015"/>
    </source>
</evidence>
<reference evidence="5" key="1">
    <citation type="journal article" date="2021" name="Proc. Natl. Acad. Sci. U.S.A.">
        <title>A Catalog of Tens of Thousands of Viruses from Human Metagenomes Reveals Hidden Associations with Chronic Diseases.</title>
        <authorList>
            <person name="Tisza M.J."/>
            <person name="Buck C.B."/>
        </authorList>
    </citation>
    <scope>NUCLEOTIDE SEQUENCE</scope>
    <source>
        <strain evidence="5">CtyMK1</strain>
    </source>
</reference>
<dbReference type="InterPro" id="IPR039418">
    <property type="entry name" value="LexA-like"/>
</dbReference>
<dbReference type="InterPro" id="IPR010982">
    <property type="entry name" value="Lambda_DNA-bd_dom_sf"/>
</dbReference>
<dbReference type="Pfam" id="PF00717">
    <property type="entry name" value="Peptidase_S24"/>
    <property type="match status" value="1"/>
</dbReference>
<dbReference type="SMART" id="SM00530">
    <property type="entry name" value="HTH_XRE"/>
    <property type="match status" value="1"/>
</dbReference>
<dbReference type="GO" id="GO:0003677">
    <property type="term" value="F:DNA binding"/>
    <property type="evidence" value="ECO:0007669"/>
    <property type="project" value="UniProtKB-KW"/>
</dbReference>
<keyword evidence="3" id="KW-0804">Transcription</keyword>
<dbReference type="Gene3D" id="2.10.109.10">
    <property type="entry name" value="Umud Fragment, subunit A"/>
    <property type="match status" value="1"/>
</dbReference>